<dbReference type="PANTHER" id="PTHR22604:SF105">
    <property type="entry name" value="TRANS-1,2-DIHYDROBENZENE-1,2-DIOL DEHYDROGENASE"/>
    <property type="match status" value="1"/>
</dbReference>
<dbReference type="Gene3D" id="3.30.360.10">
    <property type="entry name" value="Dihydrodipicolinate Reductase, domain 2"/>
    <property type="match status" value="1"/>
</dbReference>
<dbReference type="KEGG" id="ole:K0B96_02590"/>
<dbReference type="Pfam" id="PF01408">
    <property type="entry name" value="GFO_IDH_MocA"/>
    <property type="match status" value="1"/>
</dbReference>
<dbReference type="InterPro" id="IPR055170">
    <property type="entry name" value="GFO_IDH_MocA-like_dom"/>
</dbReference>
<dbReference type="PANTHER" id="PTHR22604">
    <property type="entry name" value="OXIDOREDUCTASES"/>
    <property type="match status" value="1"/>
</dbReference>
<organism evidence="6 7">
    <name type="scientific">Horticoccus luteus</name>
    <dbReference type="NCBI Taxonomy" id="2862869"/>
    <lineage>
        <taxon>Bacteria</taxon>
        <taxon>Pseudomonadati</taxon>
        <taxon>Verrucomicrobiota</taxon>
        <taxon>Opitutia</taxon>
        <taxon>Opitutales</taxon>
        <taxon>Opitutaceae</taxon>
        <taxon>Horticoccus</taxon>
    </lineage>
</organism>
<evidence type="ECO:0000259" key="4">
    <source>
        <dbReference type="Pfam" id="PF01408"/>
    </source>
</evidence>
<comment type="similarity">
    <text evidence="1">Belongs to the Gfo/Idh/MocA family.</text>
</comment>
<dbReference type="Pfam" id="PF22725">
    <property type="entry name" value="GFO_IDH_MocA_C3"/>
    <property type="match status" value="1"/>
</dbReference>
<dbReference type="InterPro" id="IPR023210">
    <property type="entry name" value="NADP_OxRdtase_dom"/>
</dbReference>
<dbReference type="AlphaFoldDB" id="A0A8F9XKB1"/>
<accession>A0A8F9XKB1</accession>
<dbReference type="Gene3D" id="3.20.20.100">
    <property type="entry name" value="NADP-dependent oxidoreductase domain"/>
    <property type="match status" value="1"/>
</dbReference>
<dbReference type="GO" id="GO:0000166">
    <property type="term" value="F:nucleotide binding"/>
    <property type="evidence" value="ECO:0007669"/>
    <property type="project" value="InterPro"/>
</dbReference>
<evidence type="ECO:0000259" key="5">
    <source>
        <dbReference type="Pfam" id="PF22725"/>
    </source>
</evidence>
<dbReference type="SUPFAM" id="SSF51430">
    <property type="entry name" value="NAD(P)-linked oxidoreductase"/>
    <property type="match status" value="1"/>
</dbReference>
<dbReference type="Pfam" id="PF00248">
    <property type="entry name" value="Aldo_ket_red"/>
    <property type="match status" value="1"/>
</dbReference>
<reference evidence="6" key="1">
    <citation type="submission" date="2021-08" db="EMBL/GenBank/DDBJ databases">
        <title>Genome of a novel bacterium of the phylum Verrucomicrobia, Oleiharenicola sp. KSB-15.</title>
        <authorList>
            <person name="Chung J.-H."/>
            <person name="Ahn J.-H."/>
            <person name="Yoon Y."/>
            <person name="Kim D.-Y."/>
            <person name="An S.-H."/>
            <person name="Park I."/>
            <person name="Yeon J."/>
        </authorList>
    </citation>
    <scope>NUCLEOTIDE SEQUENCE</scope>
    <source>
        <strain evidence="6">KSB-15</strain>
    </source>
</reference>
<evidence type="ECO:0000256" key="1">
    <source>
        <dbReference type="ARBA" id="ARBA00010928"/>
    </source>
</evidence>
<evidence type="ECO:0000313" key="7">
    <source>
        <dbReference type="Proteomes" id="UP000825051"/>
    </source>
</evidence>
<keyword evidence="7" id="KW-1185">Reference proteome</keyword>
<sequence>MKTSLQWGILSTGRIAGIFARGVAHSQSGQLAAVGSRSLPAAKKFAQEFGVARAHGSYEALLADPGVEAVYIATPHPLHVEWIVRAAEAGKHVLCEKPLGLNYAEAMVAEAACRAHGVVLMEAFMYRCHPQTAKVVELVRSGAIGAVHAVQATFSFDAGFNAEHRLWSNALGGGGMLDVGCYPVSFARLIAGAAAGQAFLNPVQVSGAAQLHPETGVDLYAAGTMKFATGFIAQVAAGISLGQDSSARIYGREGWIHVPSPWIPPSEGEVGKIFVHKGGAVEEIAVATPEHLYGLEADAFAAALARGAQDVPQMSVADTLGNLAALDAWREAAGLVYESERPETFLHTHTRRPLAKRADAPMRYGRIEGLALPVSRLPMGCDNQTTMAHGAAVWDDYVERGGNTFDTAYVYGGGLQEKLLGQWIRNRGVRSQVVVMAKGAHTPFCTPEWLTRQLEESMARLQTDYVDLYLMHRDNPEVPVGEFVDVLNAHVRAGKIKVFGGSNWTIERMAAANEYARRKGVQGFGVLSNNFSLARMVDPVWGGCISASDAATRRWLTETQTPLLAWSSQARGFFTERAGRDKLGDEQLSRCWYAEDNWQRRERAYALAKEKGVSPINIAAAYVLHQPFPTFALIGPRVISETVSSMPCLKVSLTPEEVAWLNLERDTV</sequence>
<protein>
    <submittedName>
        <fullName evidence="6">Aldo/keto reductase</fullName>
    </submittedName>
</protein>
<dbReference type="CDD" id="cd19082">
    <property type="entry name" value="AKR_AKR10A1_2"/>
    <property type="match status" value="1"/>
</dbReference>
<feature type="domain" description="Gfo/Idh/MocA-like oxidoreductase N-terminal" evidence="4">
    <location>
        <begin position="7"/>
        <end position="123"/>
    </location>
</feature>
<evidence type="ECO:0000259" key="3">
    <source>
        <dbReference type="Pfam" id="PF00248"/>
    </source>
</evidence>
<proteinExistence type="inferred from homology"/>
<dbReference type="Gene3D" id="3.40.50.720">
    <property type="entry name" value="NAD(P)-binding Rossmann-like Domain"/>
    <property type="match status" value="1"/>
</dbReference>
<dbReference type="SUPFAM" id="SSF55347">
    <property type="entry name" value="Glyceraldehyde-3-phosphate dehydrogenase-like, C-terminal domain"/>
    <property type="match status" value="1"/>
</dbReference>
<evidence type="ECO:0000256" key="2">
    <source>
        <dbReference type="ARBA" id="ARBA00023002"/>
    </source>
</evidence>
<name>A0A8F9XKB1_9BACT</name>
<evidence type="ECO:0000313" key="6">
    <source>
        <dbReference type="EMBL" id="QYM79523.1"/>
    </source>
</evidence>
<dbReference type="InterPro" id="IPR036291">
    <property type="entry name" value="NAD(P)-bd_dom_sf"/>
</dbReference>
<dbReference type="InterPro" id="IPR050984">
    <property type="entry name" value="Gfo/Idh/MocA_domain"/>
</dbReference>
<dbReference type="EMBL" id="CP080507">
    <property type="protein sequence ID" value="QYM79523.1"/>
    <property type="molecule type" value="Genomic_DNA"/>
</dbReference>
<dbReference type="InterPro" id="IPR036812">
    <property type="entry name" value="NAD(P)_OxRdtase_dom_sf"/>
</dbReference>
<feature type="domain" description="GFO/IDH/MocA-like oxidoreductase" evidence="5">
    <location>
        <begin position="133"/>
        <end position="256"/>
    </location>
</feature>
<dbReference type="RefSeq" id="WP_220163497.1">
    <property type="nucleotide sequence ID" value="NZ_CP080507.1"/>
</dbReference>
<dbReference type="SUPFAM" id="SSF51735">
    <property type="entry name" value="NAD(P)-binding Rossmann-fold domains"/>
    <property type="match status" value="1"/>
</dbReference>
<dbReference type="GO" id="GO:0016491">
    <property type="term" value="F:oxidoreductase activity"/>
    <property type="evidence" value="ECO:0007669"/>
    <property type="project" value="UniProtKB-KW"/>
</dbReference>
<gene>
    <name evidence="6" type="ORF">K0B96_02590</name>
</gene>
<feature type="domain" description="NADP-dependent oxidoreductase" evidence="3">
    <location>
        <begin position="383"/>
        <end position="659"/>
    </location>
</feature>
<dbReference type="Proteomes" id="UP000825051">
    <property type="component" value="Chromosome"/>
</dbReference>
<dbReference type="InterPro" id="IPR000683">
    <property type="entry name" value="Gfo/Idh/MocA-like_OxRdtase_N"/>
</dbReference>
<keyword evidence="2" id="KW-0560">Oxidoreductase</keyword>